<dbReference type="PROSITE" id="PS50297">
    <property type="entry name" value="ANK_REP_REGION"/>
    <property type="match status" value="8"/>
</dbReference>
<dbReference type="InterPro" id="IPR013083">
    <property type="entry name" value="Znf_RING/FYVE/PHD"/>
</dbReference>
<dbReference type="InterPro" id="IPR001841">
    <property type="entry name" value="Znf_RING"/>
</dbReference>
<protein>
    <recommendedName>
        <fullName evidence="7">RING-type domain-containing protein</fullName>
    </recommendedName>
</protein>
<feature type="repeat" description="ANK" evidence="3">
    <location>
        <begin position="1095"/>
        <end position="1130"/>
    </location>
</feature>
<evidence type="ECO:0000256" key="6">
    <source>
        <dbReference type="SAM" id="MobiDB-lite"/>
    </source>
</evidence>
<dbReference type="PANTHER" id="PTHR24198">
    <property type="entry name" value="ANKYRIN REPEAT AND PROTEIN KINASE DOMAIN-CONTAINING PROTEIN"/>
    <property type="match status" value="1"/>
</dbReference>
<feature type="repeat" description="ANK" evidence="3">
    <location>
        <begin position="1541"/>
        <end position="1567"/>
    </location>
</feature>
<dbReference type="SMART" id="SM00248">
    <property type="entry name" value="ANK"/>
    <property type="match status" value="24"/>
</dbReference>
<keyword evidence="4" id="KW-0863">Zinc-finger</keyword>
<dbReference type="InterPro" id="IPR036770">
    <property type="entry name" value="Ankyrin_rpt-contain_sf"/>
</dbReference>
<dbReference type="Pfam" id="PF00023">
    <property type="entry name" value="Ank"/>
    <property type="match status" value="2"/>
</dbReference>
<evidence type="ECO:0000256" key="3">
    <source>
        <dbReference type="PROSITE-ProRule" id="PRU00023"/>
    </source>
</evidence>
<dbReference type="PROSITE" id="PS50089">
    <property type="entry name" value="ZF_RING_2"/>
    <property type="match status" value="1"/>
</dbReference>
<feature type="compositionally biased region" description="Polar residues" evidence="6">
    <location>
        <begin position="1"/>
        <end position="12"/>
    </location>
</feature>
<dbReference type="PANTHER" id="PTHR24198:SF165">
    <property type="entry name" value="ANKYRIN REPEAT-CONTAINING PROTEIN-RELATED"/>
    <property type="match status" value="1"/>
</dbReference>
<evidence type="ECO:0000256" key="1">
    <source>
        <dbReference type="ARBA" id="ARBA00022737"/>
    </source>
</evidence>
<dbReference type="Gene3D" id="1.25.40.20">
    <property type="entry name" value="Ankyrin repeat-containing domain"/>
    <property type="match status" value="8"/>
</dbReference>
<dbReference type="GO" id="GO:0008270">
    <property type="term" value="F:zinc ion binding"/>
    <property type="evidence" value="ECO:0007669"/>
    <property type="project" value="UniProtKB-KW"/>
</dbReference>
<name>A0A9W7GGC7_9STRA</name>
<keyword evidence="2 3" id="KW-0040">ANK repeat</keyword>
<dbReference type="Pfam" id="PF12796">
    <property type="entry name" value="Ank_2"/>
    <property type="match status" value="6"/>
</dbReference>
<keyword evidence="4" id="KW-0862">Zinc</keyword>
<feature type="region of interest" description="Disordered" evidence="6">
    <location>
        <begin position="1"/>
        <end position="33"/>
    </location>
</feature>
<gene>
    <name evidence="8" type="ORF">TrCOL_g9793</name>
</gene>
<dbReference type="Pfam" id="PF13920">
    <property type="entry name" value="zf-C3HC4_3"/>
    <property type="match status" value="1"/>
</dbReference>
<feature type="repeat" description="ANK" evidence="3">
    <location>
        <begin position="564"/>
        <end position="596"/>
    </location>
</feature>
<feature type="region of interest" description="Disordered" evidence="6">
    <location>
        <begin position="445"/>
        <end position="465"/>
    </location>
</feature>
<feature type="compositionally biased region" description="Polar residues" evidence="6">
    <location>
        <begin position="456"/>
        <end position="465"/>
    </location>
</feature>
<keyword evidence="1" id="KW-0677">Repeat</keyword>
<proteinExistence type="predicted"/>
<sequence length="1972" mass="210749">MVPSRELQSVPSGRSLLGDLPSAPSAPADDGTFLSISDLDRQDIRGSAPPLPEEAIETPLGAFAPDISLVNAAPARDYKVQMIAEANAAKDHVLALVNQCVEEKQVMDEGRQQLRRRDVVSSFASFDPLPASSTTSLPPISVVDVSAACYIFTSGSNGKKQWVSSKVRILNHSIFMTDDEFGGHSKKGQRVYSMGKGGEAKLDGDYEGRTNVLLIKCVEGSKSKYLSFKEVAELNKFQKLLSHFFETSGAQMNELQIQKILSYPVSHLDQLTLPPHPSNLPDEDFFKSAKTCHATGSKLSMFAKAVRCDCCGNGFSPDQVKPRSIDYLTGPGSCCSKCDNLLTARESAAKEMEEALDSKDLTKVVSVLTSKVVPYSDPTNFFEAPKKVSLISPNFSNESGLTPLLIAVTLPSLALASEEMDNILRLDVDVNVRAFHRIKKVVSSANQNQERRRSKNSSAGLAQSVRSRKLSSITINDRQITGVTPLMAATMLNRVEFIKKLLSKGADPTVEGDAISKFSPLCFASSAAGNSESLRALLTSFREEESCEFTNIVPSIDFRNVPGKLMSALHVAADGNNAEAAQLLLEFGADRESVDMDLQTPLHVAAKNGFSRIVQLLTSVDESNNENYVNMRDVYGNTAMLSSVKASLDDKIDVDDCKNVVVVLMGHSASVCTYNFANESCLSVLESFNRGAKDREEEPSGLTPTIDIMGCAIAAGRWDEVNRLVDNKNFHIDYLSTCSGYLTALAAASKKPSGECRNVRELLRRGASPITPCGEDGAEHAFNVAASHGQDDVLVLLRNSGWGLNGGELDESQTIVQGGVSPLAKAVIGASGYDPEFNFDEKVTKRLTEHKRGKCIQCVKYLLEWGSNPLNYDDKGDTPFIHAVRGGDGKVVECFVNFSKDPGVAASSPYSSLFSLDAPHEKGRTALMESAKMGRNDICNLLLGGGASLECVDVEGRNVLQYATLAGETSTLGSLLKKSSLDQIRAVDSFGFTLLHTASKFLHVNPRYGEDVSQMFSMLIEAGVDITVREHTKNYSALDIINIVPPSYTVPERVITLLEGFDTAMHEKNFTLMMKYIERGNCGVDYVCEAAGVAQGVTPLIVACSKSSDEATACVKCLIELGADVNYAADALVAPFDGASPSAITPLLSAVMTGNVAGAELLLENGATLGGVPVSGEGGSFILVAAAQARKKALVERLIGAGVGVNLKVNGLSPMFVSSANGDVDIIRVLLENGADVDVLHSAAAASKAIAMSGGSSEDQGYLCDDMTCLMAASFNGHVEAMQLLLNRGSDARIKDKKGRISLHYAGRGGSASAIRILKGWGGMEGEGGGFDANAIDLRGRTPLMDACLGGGAEAVTCLLEYGCDPSAQSSGGGFERGEEVEAATPLSEAIKSGAGDVMAAINGALSKDDTAIIKGDLEVFIQRVRQKAAPVNYLARVNTSKMGGMGSRKRADSILNGEDGPKITALGKACELKKPEWVKTLVELGADVNMIFTGSSKPGDSAVMICARGNDNATMEALLTADSRNPRNHLMCVNTNITKDGENALSMAVKNDNGVMVKMLLEHGANPFKPCGYMGIMDWGERIEGGDSTTPFYLASATGKAKALREIVKCMAYHGREARQGGRSVGESYNIDRQSEDSSVTGLMMASFGGHVDCVTYLCKEGSCNVTLKDRLGRSAAHFASMQGHEDVLLALCGVFGASASVKDSTGKNVEVYATNDKTRYAARMAIAGEEGYVLAVKEAVDEARGKVREAEIKLEAAREDVRKAQDIVGEVQEEGEDMTVVKRFKALGDVITSETGMKIASVENLIEMKQALATITERVEKEFAVRMKRAEDMTKCLICKVNTRDCVLMPCRHMACCGDCAQNPRFRTCPLCLSRVQNIAAEINLQAPIATLTSREGSLFDMSGDGVVDSQRGEEGDVPYAPVVIMRNSNDATAAVLERRRSSMSLERGDSARGGIITAEATVVGGGGGD</sequence>
<feature type="repeat" description="ANK" evidence="3">
    <location>
        <begin position="1210"/>
        <end position="1242"/>
    </location>
</feature>
<evidence type="ECO:0000256" key="5">
    <source>
        <dbReference type="SAM" id="Coils"/>
    </source>
</evidence>
<evidence type="ECO:0000313" key="8">
    <source>
        <dbReference type="EMBL" id="GMI43282.1"/>
    </source>
</evidence>
<dbReference type="Gene3D" id="3.30.40.10">
    <property type="entry name" value="Zinc/RING finger domain, C3HC4 (zinc finger)"/>
    <property type="match status" value="1"/>
</dbReference>
<evidence type="ECO:0000256" key="2">
    <source>
        <dbReference type="ARBA" id="ARBA00023043"/>
    </source>
</evidence>
<evidence type="ECO:0000313" key="9">
    <source>
        <dbReference type="Proteomes" id="UP001165065"/>
    </source>
</evidence>
<feature type="repeat" description="ANK" evidence="3">
    <location>
        <begin position="481"/>
        <end position="513"/>
    </location>
</feature>
<comment type="caution">
    <text evidence="8">The sequence shown here is derived from an EMBL/GenBank/DDBJ whole genome shotgun (WGS) entry which is preliminary data.</text>
</comment>
<organism evidence="8 9">
    <name type="scientific">Triparma columacea</name>
    <dbReference type="NCBI Taxonomy" id="722753"/>
    <lineage>
        <taxon>Eukaryota</taxon>
        <taxon>Sar</taxon>
        <taxon>Stramenopiles</taxon>
        <taxon>Ochrophyta</taxon>
        <taxon>Bolidophyceae</taxon>
        <taxon>Parmales</taxon>
        <taxon>Triparmaceae</taxon>
        <taxon>Triparma</taxon>
    </lineage>
</organism>
<keyword evidence="4" id="KW-0479">Metal-binding</keyword>
<feature type="repeat" description="ANK" evidence="3">
    <location>
        <begin position="922"/>
        <end position="954"/>
    </location>
</feature>
<dbReference type="Proteomes" id="UP001165065">
    <property type="component" value="Unassembled WGS sequence"/>
</dbReference>
<feature type="repeat" description="ANK" evidence="3">
    <location>
        <begin position="1265"/>
        <end position="1297"/>
    </location>
</feature>
<keyword evidence="5" id="KW-0175">Coiled coil</keyword>
<accession>A0A9W7GGC7</accession>
<keyword evidence="9" id="KW-1185">Reference proteome</keyword>
<dbReference type="OrthoDB" id="539213at2759"/>
<evidence type="ECO:0000256" key="4">
    <source>
        <dbReference type="PROSITE-ProRule" id="PRU00175"/>
    </source>
</evidence>
<feature type="domain" description="RING-type" evidence="7">
    <location>
        <begin position="1838"/>
        <end position="1874"/>
    </location>
</feature>
<feature type="coiled-coil region" evidence="5">
    <location>
        <begin position="1735"/>
        <end position="1776"/>
    </location>
</feature>
<dbReference type="EMBL" id="BRYA01001451">
    <property type="protein sequence ID" value="GMI43282.1"/>
    <property type="molecule type" value="Genomic_DNA"/>
</dbReference>
<dbReference type="PROSITE" id="PS50088">
    <property type="entry name" value="ANK_REPEAT"/>
    <property type="match status" value="8"/>
</dbReference>
<evidence type="ECO:0000259" key="7">
    <source>
        <dbReference type="PROSITE" id="PS50089"/>
    </source>
</evidence>
<dbReference type="SUPFAM" id="SSF48403">
    <property type="entry name" value="Ankyrin repeat"/>
    <property type="match status" value="5"/>
</dbReference>
<reference evidence="9" key="1">
    <citation type="journal article" date="2023" name="Commun. Biol.">
        <title>Genome analysis of Parmales, the sister group of diatoms, reveals the evolutionary specialization of diatoms from phago-mixotrophs to photoautotrophs.</title>
        <authorList>
            <person name="Ban H."/>
            <person name="Sato S."/>
            <person name="Yoshikawa S."/>
            <person name="Yamada K."/>
            <person name="Nakamura Y."/>
            <person name="Ichinomiya M."/>
            <person name="Sato N."/>
            <person name="Blanc-Mathieu R."/>
            <person name="Endo H."/>
            <person name="Kuwata A."/>
            <person name="Ogata H."/>
        </authorList>
    </citation>
    <scope>NUCLEOTIDE SEQUENCE [LARGE SCALE GENOMIC DNA]</scope>
</reference>
<feature type="repeat" description="ANK" evidence="3">
    <location>
        <begin position="1339"/>
        <end position="1371"/>
    </location>
</feature>
<dbReference type="InterPro" id="IPR002110">
    <property type="entry name" value="Ankyrin_rpt"/>
</dbReference>